<dbReference type="PROSITE" id="PS51071">
    <property type="entry name" value="HTH_RPIR"/>
    <property type="match status" value="1"/>
</dbReference>
<proteinExistence type="predicted"/>
<keyword evidence="1" id="KW-0805">Transcription regulation</keyword>
<dbReference type="Gene3D" id="3.40.50.10490">
    <property type="entry name" value="Glucose-6-phosphate isomerase like protein, domain 1"/>
    <property type="match status" value="1"/>
</dbReference>
<name>A0A7H0SRL4_9CORY</name>
<dbReference type="GO" id="GO:0003700">
    <property type="term" value="F:DNA-binding transcription factor activity"/>
    <property type="evidence" value="ECO:0007669"/>
    <property type="project" value="InterPro"/>
</dbReference>
<evidence type="ECO:0000256" key="2">
    <source>
        <dbReference type="ARBA" id="ARBA00023125"/>
    </source>
</evidence>
<feature type="region of interest" description="Disordered" evidence="4">
    <location>
        <begin position="1"/>
        <end position="23"/>
    </location>
</feature>
<evidence type="ECO:0000313" key="8">
    <source>
        <dbReference type="Proteomes" id="UP000516320"/>
    </source>
</evidence>
<dbReference type="AlphaFoldDB" id="A0A7H0SRL4"/>
<dbReference type="InterPro" id="IPR035472">
    <property type="entry name" value="RpiR-like_SIS"/>
</dbReference>
<dbReference type="InterPro" id="IPR009057">
    <property type="entry name" value="Homeodomain-like_sf"/>
</dbReference>
<feature type="compositionally biased region" description="Polar residues" evidence="4">
    <location>
        <begin position="8"/>
        <end position="17"/>
    </location>
</feature>
<dbReference type="Gene3D" id="1.10.10.10">
    <property type="entry name" value="Winged helix-like DNA-binding domain superfamily/Winged helix DNA-binding domain"/>
    <property type="match status" value="1"/>
</dbReference>
<sequence>MCHKSETALRNSSTPQRRNLPHHSYTSPRIHILRLSSDDMDLVEHACATGTFAELSTTERTILTYLVNHEDEVINSTLSAIARETFSSTTSVIRLSKKLGFAGFSELKFFIKNSRQGHSFNSQDLLEGVRADTMNSIDTLLNSPEFSTPINIIHKARVIYLCATGYSQRLAAKELMKALLNYGYFCVLIPSHLELENGLGAIQKEDVVMILSLSGATPGYENILTKLKARGVKIICLAAHTNGYIAEASDHLLTYQSTPIPVSPRSKDFVSLIGLHILVDFIIRKLLIQKMENNENSY</sequence>
<dbReference type="InterPro" id="IPR001347">
    <property type="entry name" value="SIS_dom"/>
</dbReference>
<accession>A0A7H0SRL4</accession>
<evidence type="ECO:0000259" key="6">
    <source>
        <dbReference type="PROSITE" id="PS51464"/>
    </source>
</evidence>
<organism evidence="7 8">
    <name type="scientific">Corynebacterium poyangense</name>
    <dbReference type="NCBI Taxonomy" id="2684405"/>
    <lineage>
        <taxon>Bacteria</taxon>
        <taxon>Bacillati</taxon>
        <taxon>Actinomycetota</taxon>
        <taxon>Actinomycetes</taxon>
        <taxon>Mycobacteriales</taxon>
        <taxon>Corynebacteriaceae</taxon>
        <taxon>Corynebacterium</taxon>
    </lineage>
</organism>
<dbReference type="GO" id="GO:0097367">
    <property type="term" value="F:carbohydrate derivative binding"/>
    <property type="evidence" value="ECO:0007669"/>
    <property type="project" value="InterPro"/>
</dbReference>
<feature type="domain" description="SIS" evidence="6">
    <location>
        <begin position="149"/>
        <end position="292"/>
    </location>
</feature>
<dbReference type="InterPro" id="IPR046348">
    <property type="entry name" value="SIS_dom_sf"/>
</dbReference>
<feature type="domain" description="HTH rpiR-type" evidence="5">
    <location>
        <begin position="42"/>
        <end position="118"/>
    </location>
</feature>
<dbReference type="InterPro" id="IPR000281">
    <property type="entry name" value="HTH_RpiR"/>
</dbReference>
<dbReference type="InterPro" id="IPR036388">
    <property type="entry name" value="WH-like_DNA-bd_sf"/>
</dbReference>
<keyword evidence="3" id="KW-0804">Transcription</keyword>
<evidence type="ECO:0000256" key="3">
    <source>
        <dbReference type="ARBA" id="ARBA00023163"/>
    </source>
</evidence>
<dbReference type="InterPro" id="IPR047640">
    <property type="entry name" value="RpiR-like"/>
</dbReference>
<reference evidence="7 8" key="1">
    <citation type="submission" date="2019-12" db="EMBL/GenBank/DDBJ databases">
        <title>Corynebacterium sp. nov., isolated from feces of the Anser Albifrons in China.</title>
        <authorList>
            <person name="Liu Q."/>
        </authorList>
    </citation>
    <scope>NUCLEOTIDE SEQUENCE [LARGE SCALE GENOMIC DNA]</scope>
    <source>
        <strain evidence="7 8">4H37-19</strain>
    </source>
</reference>
<dbReference type="PROSITE" id="PS51464">
    <property type="entry name" value="SIS"/>
    <property type="match status" value="1"/>
</dbReference>
<protein>
    <submittedName>
        <fullName evidence="7">SIS domain-containing protein</fullName>
    </submittedName>
</protein>
<dbReference type="CDD" id="cd05013">
    <property type="entry name" value="SIS_RpiR"/>
    <property type="match status" value="1"/>
</dbReference>
<dbReference type="GO" id="GO:1901135">
    <property type="term" value="P:carbohydrate derivative metabolic process"/>
    <property type="evidence" value="ECO:0007669"/>
    <property type="project" value="InterPro"/>
</dbReference>
<dbReference type="EMBL" id="CP046884">
    <property type="protein sequence ID" value="QNQ91189.1"/>
    <property type="molecule type" value="Genomic_DNA"/>
</dbReference>
<evidence type="ECO:0000259" key="5">
    <source>
        <dbReference type="PROSITE" id="PS51071"/>
    </source>
</evidence>
<keyword evidence="2" id="KW-0238">DNA-binding</keyword>
<evidence type="ECO:0000256" key="1">
    <source>
        <dbReference type="ARBA" id="ARBA00023015"/>
    </source>
</evidence>
<evidence type="ECO:0000313" key="7">
    <source>
        <dbReference type="EMBL" id="QNQ91189.1"/>
    </source>
</evidence>
<dbReference type="KEGG" id="cpoy:GP475_11515"/>
<dbReference type="Pfam" id="PF01418">
    <property type="entry name" value="HTH_6"/>
    <property type="match status" value="1"/>
</dbReference>
<dbReference type="Proteomes" id="UP000516320">
    <property type="component" value="Chromosome"/>
</dbReference>
<keyword evidence="8" id="KW-1185">Reference proteome</keyword>
<dbReference type="PANTHER" id="PTHR30514">
    <property type="entry name" value="GLUCOKINASE"/>
    <property type="match status" value="1"/>
</dbReference>
<dbReference type="SUPFAM" id="SSF53697">
    <property type="entry name" value="SIS domain"/>
    <property type="match status" value="1"/>
</dbReference>
<dbReference type="GO" id="GO:0003677">
    <property type="term" value="F:DNA binding"/>
    <property type="evidence" value="ECO:0007669"/>
    <property type="project" value="UniProtKB-KW"/>
</dbReference>
<evidence type="ECO:0000256" key="4">
    <source>
        <dbReference type="SAM" id="MobiDB-lite"/>
    </source>
</evidence>
<dbReference type="PANTHER" id="PTHR30514:SF1">
    <property type="entry name" value="HTH-TYPE TRANSCRIPTIONAL REGULATOR HEXR-RELATED"/>
    <property type="match status" value="1"/>
</dbReference>
<dbReference type="SUPFAM" id="SSF46689">
    <property type="entry name" value="Homeodomain-like"/>
    <property type="match status" value="1"/>
</dbReference>
<dbReference type="Pfam" id="PF01380">
    <property type="entry name" value="SIS"/>
    <property type="match status" value="1"/>
</dbReference>
<gene>
    <name evidence="7" type="ORF">GP475_11515</name>
</gene>